<dbReference type="PANTHER" id="PTHR48010:SF32">
    <property type="entry name" value="PROTEIN KINASE DOMAIN-CONTAINING PROTEIN"/>
    <property type="match status" value="1"/>
</dbReference>
<dbReference type="Pfam" id="PF08263">
    <property type="entry name" value="LRRNT_2"/>
    <property type="match status" value="1"/>
</dbReference>
<evidence type="ECO:0000256" key="2">
    <source>
        <dbReference type="ARBA" id="ARBA00022737"/>
    </source>
</evidence>
<keyword evidence="1" id="KW-0433">Leucine-rich repeat</keyword>
<evidence type="ECO:0000313" key="5">
    <source>
        <dbReference type="EMBL" id="RXI05020.1"/>
    </source>
</evidence>
<keyword evidence="6" id="KW-1185">Reference proteome</keyword>
<dbReference type="InterPro" id="IPR050994">
    <property type="entry name" value="At_inactive_RLKs"/>
</dbReference>
<comment type="caution">
    <text evidence="5">The sequence shown here is derived from an EMBL/GenBank/DDBJ whole genome shotgun (WGS) entry which is preliminary data.</text>
</comment>
<proteinExistence type="predicted"/>
<dbReference type="InterPro" id="IPR001611">
    <property type="entry name" value="Leu-rich_rpt"/>
</dbReference>
<evidence type="ECO:0000259" key="4">
    <source>
        <dbReference type="Pfam" id="PF08263"/>
    </source>
</evidence>
<name>A0A498K9P0_MALDO</name>
<gene>
    <name evidence="5" type="ORF">DVH24_006277</name>
</gene>
<organism evidence="5 6">
    <name type="scientific">Malus domestica</name>
    <name type="common">Apple</name>
    <name type="synonym">Pyrus malus</name>
    <dbReference type="NCBI Taxonomy" id="3750"/>
    <lineage>
        <taxon>Eukaryota</taxon>
        <taxon>Viridiplantae</taxon>
        <taxon>Streptophyta</taxon>
        <taxon>Embryophyta</taxon>
        <taxon>Tracheophyta</taxon>
        <taxon>Spermatophyta</taxon>
        <taxon>Magnoliopsida</taxon>
        <taxon>eudicotyledons</taxon>
        <taxon>Gunneridae</taxon>
        <taxon>Pentapetalae</taxon>
        <taxon>rosids</taxon>
        <taxon>fabids</taxon>
        <taxon>Rosales</taxon>
        <taxon>Rosaceae</taxon>
        <taxon>Amygdaloideae</taxon>
        <taxon>Maleae</taxon>
        <taxon>Malus</taxon>
    </lineage>
</organism>
<accession>A0A498K9P0</accession>
<dbReference type="SUPFAM" id="SSF52058">
    <property type="entry name" value="L domain-like"/>
    <property type="match status" value="1"/>
</dbReference>
<dbReference type="AlphaFoldDB" id="A0A498K9P0"/>
<evidence type="ECO:0000313" key="6">
    <source>
        <dbReference type="Proteomes" id="UP000290289"/>
    </source>
</evidence>
<dbReference type="PANTHER" id="PTHR48010">
    <property type="entry name" value="OS05G0588300 PROTEIN"/>
    <property type="match status" value="1"/>
</dbReference>
<evidence type="ECO:0000256" key="1">
    <source>
        <dbReference type="ARBA" id="ARBA00022614"/>
    </source>
</evidence>
<dbReference type="Gene3D" id="3.80.10.10">
    <property type="entry name" value="Ribonuclease Inhibitor"/>
    <property type="match status" value="1"/>
</dbReference>
<protein>
    <recommendedName>
        <fullName evidence="4">Leucine-rich repeat-containing N-terminal plant-type domain-containing protein</fullName>
    </recommendedName>
</protein>
<sequence length="212" mass="23874">MKPRKLIVLLLCCLGVFMSANSDLASDKSAWLALRTAVGGRTMGWNMTETNPCSWLGVKCESNRVTELRLLGWAIVGQLPLGLGNLTQLLTLFLRVNALSGPLPNDLVNLVNLKNLYLQGNSFSSPIPEFLFKLKSLMRLNLEKNKFSREISSAFNNLTSLFMHGSMWLHHPRTAKLKDLVSDLKLFGQIDIAQFQYARTEVSVRTRRLPRI</sequence>
<dbReference type="EMBL" id="RDQH01000328">
    <property type="protein sequence ID" value="RXI05020.1"/>
    <property type="molecule type" value="Genomic_DNA"/>
</dbReference>
<dbReference type="InterPro" id="IPR013210">
    <property type="entry name" value="LRR_N_plant-typ"/>
</dbReference>
<keyword evidence="2" id="KW-0677">Repeat</keyword>
<feature type="signal peptide" evidence="3">
    <location>
        <begin position="1"/>
        <end position="22"/>
    </location>
</feature>
<dbReference type="InterPro" id="IPR032675">
    <property type="entry name" value="LRR_dom_sf"/>
</dbReference>
<dbReference type="Pfam" id="PF00560">
    <property type="entry name" value="LRR_1"/>
    <property type="match status" value="2"/>
</dbReference>
<evidence type="ECO:0000256" key="3">
    <source>
        <dbReference type="SAM" id="SignalP"/>
    </source>
</evidence>
<dbReference type="STRING" id="3750.A0A498K9P0"/>
<feature type="chain" id="PRO_5019735707" description="Leucine-rich repeat-containing N-terminal plant-type domain-containing protein" evidence="3">
    <location>
        <begin position="23"/>
        <end position="212"/>
    </location>
</feature>
<reference evidence="5 6" key="1">
    <citation type="submission" date="2018-10" db="EMBL/GenBank/DDBJ databases">
        <title>A high-quality apple genome assembly.</title>
        <authorList>
            <person name="Hu J."/>
        </authorList>
    </citation>
    <scope>NUCLEOTIDE SEQUENCE [LARGE SCALE GENOMIC DNA]</scope>
    <source>
        <strain evidence="6">cv. HFTH1</strain>
        <tissue evidence="5">Young leaf</tissue>
    </source>
</reference>
<feature type="domain" description="Leucine-rich repeat-containing N-terminal plant-type" evidence="4">
    <location>
        <begin position="25"/>
        <end position="60"/>
    </location>
</feature>
<dbReference type="Proteomes" id="UP000290289">
    <property type="component" value="Chromosome 2"/>
</dbReference>
<keyword evidence="3" id="KW-0732">Signal</keyword>